<dbReference type="Gene3D" id="3.40.390.10">
    <property type="entry name" value="Collagenase (Catalytic Domain)"/>
    <property type="match status" value="1"/>
</dbReference>
<reference evidence="9" key="1">
    <citation type="submission" date="2016-04" db="EMBL/GenBank/DDBJ databases">
        <authorList>
            <person name="Evans L.H."/>
            <person name="Alamgir A."/>
            <person name="Owens N."/>
            <person name="Weber N.D."/>
            <person name="Virtaneva K."/>
            <person name="Barbian K."/>
            <person name="Babar A."/>
            <person name="Rosenke K."/>
        </authorList>
    </citation>
    <scope>NUCLEOTIDE SEQUENCE</scope>
    <source>
        <strain evidence="9">86-1</strain>
    </source>
</reference>
<dbReference type="InterPro" id="IPR013780">
    <property type="entry name" value="Glyco_hydro_b"/>
</dbReference>
<evidence type="ECO:0000259" key="7">
    <source>
        <dbReference type="Pfam" id="PF14508"/>
    </source>
</evidence>
<dbReference type="Pfam" id="PF10566">
    <property type="entry name" value="Glyco_hydro_97"/>
    <property type="match status" value="1"/>
</dbReference>
<feature type="domain" description="Glycosyl-hydrolase 97 C-terminal oligomerisation" evidence="8">
    <location>
        <begin position="566"/>
        <end position="661"/>
    </location>
</feature>
<dbReference type="InterPro" id="IPR029483">
    <property type="entry name" value="GH97_C"/>
</dbReference>
<dbReference type="InterPro" id="IPR024079">
    <property type="entry name" value="MetalloPept_cat_dom_sf"/>
</dbReference>
<keyword evidence="3" id="KW-0378">Hydrolase</keyword>
<evidence type="ECO:0000256" key="5">
    <source>
        <dbReference type="ARBA" id="ARBA00023295"/>
    </source>
</evidence>
<feature type="domain" description="Glycosyl-hydrolase 97 catalytic" evidence="6">
    <location>
        <begin position="311"/>
        <end position="465"/>
    </location>
</feature>
<gene>
    <name evidence="9" type="ORF">KL86DYS1_12049</name>
</gene>
<sequence>MRINRIYILLFCLILILTKSENVLGNKKITAKSPDNKIELNISLDKDVSYSIWHMGQKVLDDSKIALILSENNILGNEPKLLSKKEKVFHENITSPFYRTQSFSVDYREINLKFKGEYGIIFRIYNEGVAYRFYTTQNKEIEIQNEIAEFNFDKDYKTYLAHTTNKKEPFAMAFQNTYEVKTLSAADTSLVFLPATIDLGNSKKLTILESDLETYPGMFIHSSKGENSLKGIFAPYPKSVDYNAWRHQEYITERSSVIAKTKGNRSYPWRILAITEKDIDMPLNNLVYALASPNRTGDYSWVKPGKSAWEWWNDWGLYNVDFKAGINMETYKHYINFASKFGLQYIILDEGWYDPKKGDMMTTIPEIDLPELVSYAKNKNVGIILWTVFNVLDTQLEEACKHYSELGIKGFKIDFLDRDDQKAVEMTYRIAEAAARHKLILDLHGYYKPTGINRTYPNIINFEGVFGMEEAKWSTLEKDMPLYDVTFPFIRMMAGPVDFTSGAMRNASKKDFQPIYYNPMSQGTRCHQLATYIVYDSPLTMLCDSPTLYEKEEEYTHFISSMPVNVDETKILSGEIGEYIVTARRKGNNWYIGGLTNWTARDLQIDLSFLKEGKKYKAIIYKDGANAEKQAADYIHKNANLDTNTQLMLHLASGGGFAISLEEETDFNVKPTAVPPTLGLDAFYKKYVDADGIPIVSSDKVNDVALNRAAKVISQVLSKREDVKKAMITKGCKVMIIGEKEEVCELPEYKHICDTPENTAYWNKRARGFGGAPEHDFSASCGEENVICLPGDRYKGESILVHEFAHIIHMVGILGVNPDFDNELEALRLKAIEKGLWKGTYAISNKEEYFAETVQSFFDCNKYSAEPNGVHNAINTRVKLKEYDPDMYNLLLQYFPEIELDLCPDNRTNQ</sequence>
<dbReference type="Pfam" id="PF14508">
    <property type="entry name" value="GH97_N"/>
    <property type="match status" value="1"/>
</dbReference>
<proteinExistence type="predicted"/>
<keyword evidence="4" id="KW-0106">Calcium</keyword>
<evidence type="ECO:0000256" key="2">
    <source>
        <dbReference type="ARBA" id="ARBA00011245"/>
    </source>
</evidence>
<protein>
    <recommendedName>
        <fullName evidence="10">Alpha-galactosidase</fullName>
    </recommendedName>
</protein>
<comment type="cofactor">
    <cofactor evidence="1">
        <name>Ca(2+)</name>
        <dbReference type="ChEBI" id="CHEBI:29108"/>
    </cofactor>
</comment>
<dbReference type="InterPro" id="IPR029486">
    <property type="entry name" value="GH97_N"/>
</dbReference>
<dbReference type="AlphaFoldDB" id="A0A212JEX5"/>
<dbReference type="InterPro" id="IPR014718">
    <property type="entry name" value="GH-type_carb-bd"/>
</dbReference>
<dbReference type="InterPro" id="IPR013785">
    <property type="entry name" value="Aldolase_TIM"/>
</dbReference>
<evidence type="ECO:0000259" key="6">
    <source>
        <dbReference type="Pfam" id="PF10566"/>
    </source>
</evidence>
<keyword evidence="5" id="KW-0326">Glycosidase</keyword>
<dbReference type="InterPro" id="IPR017853">
    <property type="entry name" value="GH"/>
</dbReference>
<dbReference type="PANTHER" id="PTHR35803">
    <property type="entry name" value="GLUCAN 1,4-ALPHA-GLUCOSIDASE SUSB-RELATED"/>
    <property type="match status" value="1"/>
</dbReference>
<evidence type="ECO:0000313" key="9">
    <source>
        <dbReference type="EMBL" id="SBV97971.1"/>
    </source>
</evidence>
<dbReference type="Gene3D" id="3.20.20.70">
    <property type="entry name" value="Aldolase class I"/>
    <property type="match status" value="1"/>
</dbReference>
<feature type="domain" description="Glycosyl-hydrolase 97 N-terminal" evidence="7">
    <location>
        <begin position="32"/>
        <end position="293"/>
    </location>
</feature>
<dbReference type="RefSeq" id="WP_296940539.1">
    <property type="nucleotide sequence ID" value="NZ_LT599032.1"/>
</dbReference>
<dbReference type="SUPFAM" id="SSF51445">
    <property type="entry name" value="(Trans)glycosidases"/>
    <property type="match status" value="1"/>
</dbReference>
<dbReference type="SUPFAM" id="SSF55486">
    <property type="entry name" value="Metalloproteases ('zincins'), catalytic domain"/>
    <property type="match status" value="1"/>
</dbReference>
<evidence type="ECO:0008006" key="10">
    <source>
        <dbReference type="Google" id="ProtNLM"/>
    </source>
</evidence>
<dbReference type="Pfam" id="PF14509">
    <property type="entry name" value="GH97_C"/>
    <property type="match status" value="1"/>
</dbReference>
<evidence type="ECO:0000256" key="4">
    <source>
        <dbReference type="ARBA" id="ARBA00022837"/>
    </source>
</evidence>
<dbReference type="Gene3D" id="2.60.40.1180">
    <property type="entry name" value="Golgi alpha-mannosidase II"/>
    <property type="match status" value="1"/>
</dbReference>
<evidence type="ECO:0000256" key="1">
    <source>
        <dbReference type="ARBA" id="ARBA00001913"/>
    </source>
</evidence>
<name>A0A212JEX5_9BACT</name>
<accession>A0A212JEX5</accession>
<dbReference type="GO" id="GO:0008237">
    <property type="term" value="F:metallopeptidase activity"/>
    <property type="evidence" value="ECO:0007669"/>
    <property type="project" value="InterPro"/>
</dbReference>
<dbReference type="GO" id="GO:0016798">
    <property type="term" value="F:hydrolase activity, acting on glycosyl bonds"/>
    <property type="evidence" value="ECO:0007669"/>
    <property type="project" value="UniProtKB-KW"/>
</dbReference>
<dbReference type="EMBL" id="FLUM01000001">
    <property type="protein sequence ID" value="SBV97971.1"/>
    <property type="molecule type" value="Genomic_DNA"/>
</dbReference>
<dbReference type="GO" id="GO:0030246">
    <property type="term" value="F:carbohydrate binding"/>
    <property type="evidence" value="ECO:0007669"/>
    <property type="project" value="InterPro"/>
</dbReference>
<dbReference type="PANTHER" id="PTHR35803:SF2">
    <property type="entry name" value="RETAINING ALPHA-GALACTOSIDASE"/>
    <property type="match status" value="1"/>
</dbReference>
<organism evidence="9">
    <name type="scientific">uncultured Dysgonomonas sp</name>
    <dbReference type="NCBI Taxonomy" id="206096"/>
    <lineage>
        <taxon>Bacteria</taxon>
        <taxon>Pseudomonadati</taxon>
        <taxon>Bacteroidota</taxon>
        <taxon>Bacteroidia</taxon>
        <taxon>Bacteroidales</taxon>
        <taxon>Dysgonomonadaceae</taxon>
        <taxon>Dysgonomonas</taxon>
        <taxon>environmental samples</taxon>
    </lineage>
</organism>
<dbReference type="Gene3D" id="2.70.98.10">
    <property type="match status" value="1"/>
</dbReference>
<comment type="subunit">
    <text evidence="2">Monomer.</text>
</comment>
<dbReference type="InterPro" id="IPR019563">
    <property type="entry name" value="GH97_catalytic"/>
</dbReference>
<dbReference type="InterPro" id="IPR052720">
    <property type="entry name" value="Glycosyl_hydrolase_97"/>
</dbReference>
<evidence type="ECO:0000259" key="8">
    <source>
        <dbReference type="Pfam" id="PF14509"/>
    </source>
</evidence>
<evidence type="ECO:0000256" key="3">
    <source>
        <dbReference type="ARBA" id="ARBA00022801"/>
    </source>
</evidence>